<evidence type="ECO:0000256" key="6">
    <source>
        <dbReference type="ARBA" id="ARBA00023244"/>
    </source>
</evidence>
<organism evidence="18 19">
    <name type="scientific">Sulfoacidibacillus thermotolerans</name>
    <name type="common">Acidibacillus sulfuroxidans</name>
    <dbReference type="NCBI Taxonomy" id="1765684"/>
    <lineage>
        <taxon>Bacteria</taxon>
        <taxon>Bacillati</taxon>
        <taxon>Bacillota</taxon>
        <taxon>Bacilli</taxon>
        <taxon>Bacillales</taxon>
        <taxon>Alicyclobacillaceae</taxon>
        <taxon>Sulfoacidibacillus</taxon>
    </lineage>
</organism>
<dbReference type="InterPro" id="IPR036291">
    <property type="entry name" value="NAD(P)-bd_dom_sf"/>
</dbReference>
<feature type="domain" description="Quinate/shikimate 5-dehydrogenase/glutamyl-tRNA reductase" evidence="16">
    <location>
        <begin position="172"/>
        <end position="306"/>
    </location>
</feature>
<evidence type="ECO:0000256" key="7">
    <source>
        <dbReference type="ARBA" id="ARBA00047464"/>
    </source>
</evidence>
<proteinExistence type="inferred from homology"/>
<accession>A0A2U3DC41</accession>
<dbReference type="OrthoDB" id="110209at2"/>
<evidence type="ECO:0000256" key="2">
    <source>
        <dbReference type="ARBA" id="ARBA00005916"/>
    </source>
</evidence>
<evidence type="ECO:0000256" key="8">
    <source>
        <dbReference type="ARBA" id="ARBA00068659"/>
    </source>
</evidence>
<feature type="binding site" evidence="9 11">
    <location>
        <begin position="49"/>
        <end position="52"/>
    </location>
    <ligand>
        <name>substrate</name>
    </ligand>
</feature>
<feature type="binding site" evidence="9 11">
    <location>
        <begin position="114"/>
        <end position="116"/>
    </location>
    <ligand>
        <name>substrate</name>
    </ligand>
</feature>
<dbReference type="EMBL" id="MPDK01000002">
    <property type="protein sequence ID" value="PWI58853.1"/>
    <property type="molecule type" value="Genomic_DNA"/>
</dbReference>
<feature type="binding site" evidence="9 12">
    <location>
        <begin position="189"/>
        <end position="194"/>
    </location>
    <ligand>
        <name>NADP(+)</name>
        <dbReference type="ChEBI" id="CHEBI:58349"/>
    </ligand>
</feature>
<name>A0A2U3DC41_SULT2</name>
<comment type="caution">
    <text evidence="18">The sequence shown here is derived from an EMBL/GenBank/DDBJ whole genome shotgun (WGS) entry which is preliminary data.</text>
</comment>
<feature type="binding site" evidence="9 11">
    <location>
        <position position="109"/>
    </location>
    <ligand>
        <name>substrate</name>
    </ligand>
</feature>
<evidence type="ECO:0000256" key="13">
    <source>
        <dbReference type="PIRSR" id="PIRSR000445-4"/>
    </source>
</evidence>
<evidence type="ECO:0000256" key="11">
    <source>
        <dbReference type="PIRSR" id="PIRSR000445-2"/>
    </source>
</evidence>
<evidence type="ECO:0000256" key="1">
    <source>
        <dbReference type="ARBA" id="ARBA00005059"/>
    </source>
</evidence>
<dbReference type="Pfam" id="PF01488">
    <property type="entry name" value="Shikimate_DH"/>
    <property type="match status" value="1"/>
</dbReference>
<dbReference type="GO" id="GO:0008883">
    <property type="term" value="F:glutamyl-tRNA reductase activity"/>
    <property type="evidence" value="ECO:0007669"/>
    <property type="project" value="UniProtKB-UniRule"/>
</dbReference>
<dbReference type="NCBIfam" id="TIGR01035">
    <property type="entry name" value="hemA"/>
    <property type="match status" value="1"/>
</dbReference>
<dbReference type="RefSeq" id="WP_109429448.1">
    <property type="nucleotide sequence ID" value="NZ_MPDK01000002.1"/>
</dbReference>
<dbReference type="InterPro" id="IPR036453">
    <property type="entry name" value="GluRdtase_dimer_dom_sf"/>
</dbReference>
<sequence length="483" mass="53549">MQILLIGLNYRTAPVEVRERFSVDESVLEQTLQDLLAMSGVREAVIVSTCNRTEIYAVTNHRTRGEQDVRELLSRVSGLPVDAFVSYLYTAVDHHAVTHLYRVVSGLDSMVVGETQILGQVRHAYLYAQSANATGPVLNQLFRSAVSLGKRVQTETTIGQSAVSVSYAAVSLAKKVFDSLAHKTVLVIGAGKMSDLTLTHLTAQGVNRIFIVNRTLERAKEMAQRFGGRAFPLDQLAQALFEADIVISSTGSKEYVLTYSLLSDLMRQRKQRPLFCIDIAVPRDIDPALGRVTNIYLYDIDDLQGVVAANVALRKQESLRVEEMIQEEAAAFATWLLEQEVVPLIADLRKKAVEVQESVMDSLAHKLPELDERQMKVLQKHTMSIVNQLLREPIAQIKEMAVEPNGAEAMAAFARIFGLSDFLQERVSGVEDQVLPTFPEVRGDATRLEETAAERSCSRVDKRDAHSRDWNGTTTPAIALSAL</sequence>
<comment type="miscellaneous">
    <text evidence="9">During catalysis, the active site Cys acts as a nucleophile attacking the alpha-carbonyl group of tRNA-bound glutamate with the formation of a thioester intermediate between enzyme and glutamate, and the concomitant release of tRNA(Glu). The thioester intermediate is finally reduced by direct hydride transfer from NADPH, to form the product GSA.</text>
</comment>
<dbReference type="NCBIfam" id="NF000744">
    <property type="entry name" value="PRK00045.1-3"/>
    <property type="match status" value="1"/>
</dbReference>
<evidence type="ECO:0000259" key="16">
    <source>
        <dbReference type="Pfam" id="PF01488"/>
    </source>
</evidence>
<dbReference type="Pfam" id="PF00745">
    <property type="entry name" value="GlutR_dimer"/>
    <property type="match status" value="1"/>
</dbReference>
<dbReference type="Gene3D" id="3.40.50.720">
    <property type="entry name" value="NAD(P)-binding Rossmann-like Domain"/>
    <property type="match status" value="1"/>
</dbReference>
<dbReference type="SUPFAM" id="SSF69742">
    <property type="entry name" value="Glutamyl tRNA-reductase catalytic, N-terminal domain"/>
    <property type="match status" value="1"/>
</dbReference>
<dbReference type="InterPro" id="IPR015896">
    <property type="entry name" value="4pyrrol_synth_GluRdtase_dimer"/>
</dbReference>
<feature type="site" description="Important for activity" evidence="9 13">
    <location>
        <position position="99"/>
    </location>
</feature>
<dbReference type="FunFam" id="3.40.50.720:FF:000031">
    <property type="entry name" value="Glutamyl-tRNA reductase"/>
    <property type="match status" value="1"/>
</dbReference>
<dbReference type="HAMAP" id="MF_00087">
    <property type="entry name" value="Glu_tRNA_reductase"/>
    <property type="match status" value="1"/>
</dbReference>
<comment type="similarity">
    <text evidence="2 9 14">Belongs to the glutamyl-tRNA reductase family.</text>
</comment>
<comment type="subunit">
    <text evidence="9">Homodimer.</text>
</comment>
<feature type="active site" description="Nucleophile" evidence="9 10">
    <location>
        <position position="50"/>
    </location>
</feature>
<dbReference type="Pfam" id="PF05201">
    <property type="entry name" value="GlutR_N"/>
    <property type="match status" value="1"/>
</dbReference>
<dbReference type="UniPathway" id="UPA00251">
    <property type="reaction ID" value="UER00316"/>
</dbReference>
<dbReference type="PIRSF" id="PIRSF000445">
    <property type="entry name" value="4pyrrol_synth_GluRdtase"/>
    <property type="match status" value="1"/>
</dbReference>
<feature type="domain" description="Glutamyl-tRNA reductase N-terminal" evidence="17">
    <location>
        <begin position="6"/>
        <end position="156"/>
    </location>
</feature>
<dbReference type="InterPro" id="IPR006151">
    <property type="entry name" value="Shikm_DH/Glu-tRNA_Rdtase"/>
</dbReference>
<comment type="domain">
    <text evidence="9">Possesses an unusual extended V-shaped dimeric structure with each monomer consisting of three distinct domains arranged along a curved 'spinal' alpha-helix. The N-terminal catalytic domain specifically recognizes the glutamate moiety of the substrate. The second domain is the NADPH-binding domain, and the third C-terminal domain is responsible for dimerization.</text>
</comment>
<keyword evidence="4 9" id="KW-0521">NADP</keyword>
<dbReference type="Gene3D" id="3.30.460.30">
    <property type="entry name" value="Glutamyl-tRNA reductase, N-terminal domain"/>
    <property type="match status" value="1"/>
</dbReference>
<gene>
    <name evidence="9" type="primary">hemA</name>
    <name evidence="18" type="ORF">BM613_01825</name>
</gene>
<keyword evidence="6 9" id="KW-0627">Porphyrin biosynthesis</keyword>
<dbReference type="InterPro" id="IPR036343">
    <property type="entry name" value="GluRdtase_N_sf"/>
</dbReference>
<dbReference type="CDD" id="cd05213">
    <property type="entry name" value="NAD_bind_Glutamyl_tRNA_reduct"/>
    <property type="match status" value="1"/>
</dbReference>
<dbReference type="Proteomes" id="UP000245380">
    <property type="component" value="Unassembled WGS sequence"/>
</dbReference>
<evidence type="ECO:0000313" key="18">
    <source>
        <dbReference type="EMBL" id="PWI58853.1"/>
    </source>
</evidence>
<evidence type="ECO:0000259" key="17">
    <source>
        <dbReference type="Pfam" id="PF05201"/>
    </source>
</evidence>
<evidence type="ECO:0000313" key="19">
    <source>
        <dbReference type="Proteomes" id="UP000245380"/>
    </source>
</evidence>
<evidence type="ECO:0000256" key="10">
    <source>
        <dbReference type="PIRSR" id="PIRSR000445-1"/>
    </source>
</evidence>
<feature type="binding site" evidence="9 11">
    <location>
        <position position="120"/>
    </location>
    <ligand>
        <name>substrate</name>
    </ligand>
</feature>
<dbReference type="SUPFAM" id="SSF69075">
    <property type="entry name" value="Glutamyl tRNA-reductase dimerization domain"/>
    <property type="match status" value="1"/>
</dbReference>
<comment type="pathway">
    <text evidence="1 9 14">Porphyrin-containing compound metabolism; protoporphyrin-IX biosynthesis; 5-aminolevulinate from L-glutamyl-tRNA(Glu): step 1/2.</text>
</comment>
<comment type="function">
    <text evidence="9">Catalyzes the NADPH-dependent reduction of glutamyl-tRNA(Glu) to glutamate 1-semialdehyde (GSA).</text>
</comment>
<evidence type="ECO:0000256" key="9">
    <source>
        <dbReference type="HAMAP-Rule" id="MF_00087"/>
    </source>
</evidence>
<dbReference type="PROSITE" id="PS00747">
    <property type="entry name" value="GLUTR"/>
    <property type="match status" value="1"/>
</dbReference>
<comment type="catalytic activity">
    <reaction evidence="7 9 14">
        <text>(S)-4-amino-5-oxopentanoate + tRNA(Glu) + NADP(+) = L-glutamyl-tRNA(Glu) + NADPH + H(+)</text>
        <dbReference type="Rhea" id="RHEA:12344"/>
        <dbReference type="Rhea" id="RHEA-COMP:9663"/>
        <dbReference type="Rhea" id="RHEA-COMP:9680"/>
        <dbReference type="ChEBI" id="CHEBI:15378"/>
        <dbReference type="ChEBI" id="CHEBI:57501"/>
        <dbReference type="ChEBI" id="CHEBI:57783"/>
        <dbReference type="ChEBI" id="CHEBI:58349"/>
        <dbReference type="ChEBI" id="CHEBI:78442"/>
        <dbReference type="ChEBI" id="CHEBI:78520"/>
        <dbReference type="EC" id="1.2.1.70"/>
    </reaction>
</comment>
<dbReference type="GO" id="GO:0050661">
    <property type="term" value="F:NADP binding"/>
    <property type="evidence" value="ECO:0007669"/>
    <property type="project" value="InterPro"/>
</dbReference>
<dbReference type="EC" id="1.2.1.70" evidence="3 9"/>
<evidence type="ECO:0000256" key="4">
    <source>
        <dbReference type="ARBA" id="ARBA00022857"/>
    </source>
</evidence>
<feature type="domain" description="Tetrapyrrole biosynthesis glutamyl-tRNA reductase dimerisation" evidence="15">
    <location>
        <begin position="321"/>
        <end position="419"/>
    </location>
</feature>
<dbReference type="GO" id="GO:0019353">
    <property type="term" value="P:protoporphyrinogen IX biosynthetic process from glutamate"/>
    <property type="evidence" value="ECO:0007669"/>
    <property type="project" value="TreeGrafter"/>
</dbReference>
<dbReference type="InterPro" id="IPR018214">
    <property type="entry name" value="GluRdtase_CS"/>
</dbReference>
<dbReference type="AlphaFoldDB" id="A0A2U3DC41"/>
<keyword evidence="5 9" id="KW-0560">Oxidoreductase</keyword>
<dbReference type="PANTHER" id="PTHR43013:SF1">
    <property type="entry name" value="GLUTAMYL-TRNA REDUCTASE"/>
    <property type="match status" value="1"/>
</dbReference>
<evidence type="ECO:0000256" key="14">
    <source>
        <dbReference type="RuleBase" id="RU000584"/>
    </source>
</evidence>
<dbReference type="PANTHER" id="PTHR43013">
    <property type="entry name" value="GLUTAMYL-TRNA REDUCTASE"/>
    <property type="match status" value="1"/>
</dbReference>
<dbReference type="FunFam" id="3.30.460.30:FF:000001">
    <property type="entry name" value="Glutamyl-tRNA reductase"/>
    <property type="match status" value="1"/>
</dbReference>
<reference evidence="18 19" key="1">
    <citation type="submission" date="2016-11" db="EMBL/GenBank/DDBJ databases">
        <title>Comparative genomics of Acidibacillus ferroxidans species.</title>
        <authorList>
            <person name="Oliveira G."/>
            <person name="Nunes G."/>
            <person name="Oliveira R."/>
            <person name="Araujo F."/>
            <person name="Salim A."/>
            <person name="Scholte L."/>
            <person name="Morais D."/>
            <person name="Nancucheo I."/>
            <person name="Johnson D.B."/>
            <person name="Grail B."/>
            <person name="Bittencourt J."/>
            <person name="Valadares R."/>
        </authorList>
    </citation>
    <scope>NUCLEOTIDE SEQUENCE [LARGE SCALE GENOMIC DNA]</scope>
    <source>
        <strain evidence="18 19">Y002</strain>
    </source>
</reference>
<dbReference type="InterPro" id="IPR015895">
    <property type="entry name" value="4pyrrol_synth_GluRdtase_N"/>
</dbReference>
<evidence type="ECO:0000256" key="12">
    <source>
        <dbReference type="PIRSR" id="PIRSR000445-3"/>
    </source>
</evidence>
<evidence type="ECO:0000256" key="3">
    <source>
        <dbReference type="ARBA" id="ARBA00012970"/>
    </source>
</evidence>
<evidence type="ECO:0000259" key="15">
    <source>
        <dbReference type="Pfam" id="PF00745"/>
    </source>
</evidence>
<dbReference type="SUPFAM" id="SSF51735">
    <property type="entry name" value="NAD(P)-binding Rossmann-fold domains"/>
    <property type="match status" value="1"/>
</dbReference>
<keyword evidence="19" id="KW-1185">Reference proteome</keyword>
<protein>
    <recommendedName>
        <fullName evidence="8 9">Glutamyl-tRNA reductase</fullName>
        <shortName evidence="9">GluTR</shortName>
        <ecNumber evidence="3 9">1.2.1.70</ecNumber>
    </recommendedName>
</protein>
<evidence type="ECO:0000256" key="5">
    <source>
        <dbReference type="ARBA" id="ARBA00023002"/>
    </source>
</evidence>
<dbReference type="InterPro" id="IPR000343">
    <property type="entry name" value="4pyrrol_synth_GluRdtase"/>
</dbReference>